<dbReference type="Proteomes" id="UP000243579">
    <property type="component" value="Unassembled WGS sequence"/>
</dbReference>
<proteinExistence type="predicted"/>
<dbReference type="InterPro" id="IPR016024">
    <property type="entry name" value="ARM-type_fold"/>
</dbReference>
<reference evidence="2 3" key="1">
    <citation type="journal article" date="2014" name="Genome Biol. Evol.">
        <title>The secreted proteins of Achlya hypogyna and Thraustotheca clavata identify the ancestral oomycete secretome and reveal gene acquisitions by horizontal gene transfer.</title>
        <authorList>
            <person name="Misner I."/>
            <person name="Blouin N."/>
            <person name="Leonard G."/>
            <person name="Richards T.A."/>
            <person name="Lane C.E."/>
        </authorList>
    </citation>
    <scope>NUCLEOTIDE SEQUENCE [LARGE SCALE GENOMIC DNA]</scope>
    <source>
        <strain evidence="2 3">ATCC 48635</strain>
    </source>
</reference>
<sequence>MRSPMQRLKDKMSICERTLLSHHTPAATAVKALAQVGDTVMELHGYGQLDVATCIHDFNLIADAVFLQLDSTNPQVLSAVCELFRALSVCCGEALRPLADAAIVDVLMLCGHSTRSVAFHAKECLQEWTKSTSYALLPIVTTPESKFKSAQESVNFTYHFSVHVPTICENWLPSEISPYHEEIFQLIGNCLQDDNTTIRVQGFKALAALFAFQRQEMKFSATLLAESYLGAIPMHVVNDLLRELPQSLLAKTLAAYIARQNQDRHHATPKYKPQELMYQTPRRQHKTMQSRMLPKESPASMTSYFNAAARQPGQQRTLQTHKPLGESAALHQRRARQPLFGKAESGLNLQAQSSHGRWSTVGKYCRMCGRGCRWIVDQLISRSMQRWIVFWITLISVIFTLVSVVYWLSLATI</sequence>
<evidence type="ECO:0008006" key="4">
    <source>
        <dbReference type="Google" id="ProtNLM"/>
    </source>
</evidence>
<dbReference type="EMBL" id="JNBR01001429">
    <property type="protein sequence ID" value="OQR87659.1"/>
    <property type="molecule type" value="Genomic_DNA"/>
</dbReference>
<dbReference type="OrthoDB" id="68434at2759"/>
<keyword evidence="1" id="KW-1133">Transmembrane helix</keyword>
<keyword evidence="1" id="KW-0472">Membrane</keyword>
<comment type="caution">
    <text evidence="2">The sequence shown here is derived from an EMBL/GenBank/DDBJ whole genome shotgun (WGS) entry which is preliminary data.</text>
</comment>
<name>A0A1V9YPN0_ACHHY</name>
<dbReference type="InterPro" id="IPR011989">
    <property type="entry name" value="ARM-like"/>
</dbReference>
<evidence type="ECO:0000256" key="1">
    <source>
        <dbReference type="SAM" id="Phobius"/>
    </source>
</evidence>
<protein>
    <recommendedName>
        <fullName evidence="4">CLASP N-terminal domain-containing protein</fullName>
    </recommendedName>
</protein>
<evidence type="ECO:0000313" key="2">
    <source>
        <dbReference type="EMBL" id="OQR87659.1"/>
    </source>
</evidence>
<dbReference type="SUPFAM" id="SSF48371">
    <property type="entry name" value="ARM repeat"/>
    <property type="match status" value="1"/>
</dbReference>
<accession>A0A1V9YPN0</accession>
<dbReference type="Gene3D" id="1.25.10.10">
    <property type="entry name" value="Leucine-rich Repeat Variant"/>
    <property type="match status" value="1"/>
</dbReference>
<keyword evidence="1" id="KW-0812">Transmembrane</keyword>
<evidence type="ECO:0000313" key="3">
    <source>
        <dbReference type="Proteomes" id="UP000243579"/>
    </source>
</evidence>
<dbReference type="AlphaFoldDB" id="A0A1V9YPN0"/>
<organism evidence="2 3">
    <name type="scientific">Achlya hypogyna</name>
    <name type="common">Oomycete</name>
    <name type="synonym">Protoachlya hypogyna</name>
    <dbReference type="NCBI Taxonomy" id="1202772"/>
    <lineage>
        <taxon>Eukaryota</taxon>
        <taxon>Sar</taxon>
        <taxon>Stramenopiles</taxon>
        <taxon>Oomycota</taxon>
        <taxon>Saprolegniomycetes</taxon>
        <taxon>Saprolegniales</taxon>
        <taxon>Achlyaceae</taxon>
        <taxon>Achlya</taxon>
    </lineage>
</organism>
<feature type="transmembrane region" description="Helical" evidence="1">
    <location>
        <begin position="388"/>
        <end position="408"/>
    </location>
</feature>
<keyword evidence="3" id="KW-1185">Reference proteome</keyword>
<gene>
    <name evidence="2" type="ORF">ACHHYP_08404</name>
</gene>